<feature type="compositionally biased region" description="Low complexity" evidence="1">
    <location>
        <begin position="53"/>
        <end position="66"/>
    </location>
</feature>
<sequence length="299" mass="31133">MRALEAPARMRALEAPARVRVARGGERAGMLRMAGNLRSAPGAGRSPRDRYTPKAPARAAASSGRTGRIEPTVALSLPCVDAPPQVRHKFNTLPSHNTHFRPSGAGCAPGGRDGAPAARIASRAMRSPLMRRLGLSAALALVLAVFGLVPSASAADPAPADLAFATDSATTTPGGAVNLSMTITNHHTYDVWFVYQTIEPTWLTTQRPDLKYSFTGCSLATTAGPTPCSGTGPADLGANYGATIPPGQSRTVTLTLQIAADSGCNGNIGFYSYFYAEFSDSTNISGGPVYTPETRVLCA</sequence>
<organism evidence="3 4">
    <name type="scientific">Streptomyces sulfonofaciens</name>
    <dbReference type="NCBI Taxonomy" id="68272"/>
    <lineage>
        <taxon>Bacteria</taxon>
        <taxon>Bacillati</taxon>
        <taxon>Actinomycetota</taxon>
        <taxon>Actinomycetes</taxon>
        <taxon>Kitasatosporales</taxon>
        <taxon>Streptomycetaceae</taxon>
        <taxon>Streptomyces</taxon>
    </lineage>
</organism>
<protein>
    <submittedName>
        <fullName evidence="3">Uncharacterized protein</fullName>
    </submittedName>
</protein>
<keyword evidence="4" id="KW-1185">Reference proteome</keyword>
<evidence type="ECO:0000256" key="1">
    <source>
        <dbReference type="SAM" id="MobiDB-lite"/>
    </source>
</evidence>
<evidence type="ECO:0000256" key="2">
    <source>
        <dbReference type="SAM" id="Phobius"/>
    </source>
</evidence>
<reference evidence="3" key="1">
    <citation type="journal article" date="2014" name="Int. J. Syst. Evol. Microbiol.">
        <title>Complete genome sequence of Corynebacterium casei LMG S-19264T (=DSM 44701T), isolated from a smear-ripened cheese.</title>
        <authorList>
            <consortium name="US DOE Joint Genome Institute (JGI-PGF)"/>
            <person name="Walter F."/>
            <person name="Albersmeier A."/>
            <person name="Kalinowski J."/>
            <person name="Ruckert C."/>
        </authorList>
    </citation>
    <scope>NUCLEOTIDE SEQUENCE</scope>
    <source>
        <strain evidence="3">JCM 5069</strain>
    </source>
</reference>
<dbReference type="EMBL" id="BNCD01000009">
    <property type="protein sequence ID" value="GHH80398.1"/>
    <property type="molecule type" value="Genomic_DNA"/>
</dbReference>
<keyword evidence="2" id="KW-0812">Transmembrane</keyword>
<keyword evidence="2" id="KW-1133">Transmembrane helix</keyword>
<comment type="caution">
    <text evidence="3">The sequence shown here is derived from an EMBL/GenBank/DDBJ whole genome shotgun (WGS) entry which is preliminary data.</text>
</comment>
<accession>A0A919L1G1</accession>
<feature type="region of interest" description="Disordered" evidence="1">
    <location>
        <begin position="34"/>
        <end position="66"/>
    </location>
</feature>
<feature type="transmembrane region" description="Helical" evidence="2">
    <location>
        <begin position="129"/>
        <end position="149"/>
    </location>
</feature>
<reference evidence="3" key="2">
    <citation type="submission" date="2020-09" db="EMBL/GenBank/DDBJ databases">
        <authorList>
            <person name="Sun Q."/>
            <person name="Ohkuma M."/>
        </authorList>
    </citation>
    <scope>NUCLEOTIDE SEQUENCE</scope>
    <source>
        <strain evidence="3">JCM 5069</strain>
    </source>
</reference>
<evidence type="ECO:0000313" key="3">
    <source>
        <dbReference type="EMBL" id="GHH80398.1"/>
    </source>
</evidence>
<proteinExistence type="predicted"/>
<gene>
    <name evidence="3" type="ORF">GCM10018793_35480</name>
</gene>
<keyword evidence="2" id="KW-0472">Membrane</keyword>
<dbReference type="AlphaFoldDB" id="A0A919L1G1"/>
<evidence type="ECO:0000313" key="4">
    <source>
        <dbReference type="Proteomes" id="UP000603708"/>
    </source>
</evidence>
<dbReference type="Proteomes" id="UP000603708">
    <property type="component" value="Unassembled WGS sequence"/>
</dbReference>
<name>A0A919L1G1_9ACTN</name>
<feature type="region of interest" description="Disordered" evidence="1">
    <location>
        <begin position="92"/>
        <end position="114"/>
    </location>
</feature>